<sequence length="171" mass="19785">MASFEDYTKWFERKENGNWLKVSLETDQLHIERTDVLAAIKDVVTSLERLTSSTDAETLADNIKKFRDIQQEIAAEAEEHKRDICDFVDAKKDDLTHHANVSISDIDKRIEANQQSLNELKTEVKEHKRDIGELADRKKADLTQYAKELILDIDQKLEADQQSLNVFKKVN</sequence>
<proteinExistence type="predicted"/>
<dbReference type="EMBL" id="CP111018">
    <property type="protein sequence ID" value="WAR10829.1"/>
    <property type="molecule type" value="Genomic_DNA"/>
</dbReference>
<evidence type="ECO:0000256" key="1">
    <source>
        <dbReference type="SAM" id="Coils"/>
    </source>
</evidence>
<accession>A0ABY7EP14</accession>
<keyword evidence="3" id="KW-1185">Reference proteome</keyword>
<name>A0ABY7EP14_MYAAR</name>
<evidence type="ECO:0000313" key="2">
    <source>
        <dbReference type="EMBL" id="WAR10829.1"/>
    </source>
</evidence>
<dbReference type="Proteomes" id="UP001164746">
    <property type="component" value="Chromosome 7"/>
</dbReference>
<evidence type="ECO:0000313" key="3">
    <source>
        <dbReference type="Proteomes" id="UP001164746"/>
    </source>
</evidence>
<keyword evidence="1" id="KW-0175">Coiled coil</keyword>
<gene>
    <name evidence="2" type="ORF">MAR_035905</name>
</gene>
<feature type="coiled-coil region" evidence="1">
    <location>
        <begin position="103"/>
        <end position="137"/>
    </location>
</feature>
<reference evidence="2" key="1">
    <citation type="submission" date="2022-11" db="EMBL/GenBank/DDBJ databases">
        <title>Centuries of genome instability and evolution in soft-shell clam transmissible cancer (bioRxiv).</title>
        <authorList>
            <person name="Hart S.F.M."/>
            <person name="Yonemitsu M.A."/>
            <person name="Giersch R.M."/>
            <person name="Beal B.F."/>
            <person name="Arriagada G."/>
            <person name="Davis B.W."/>
            <person name="Ostrander E.A."/>
            <person name="Goff S.P."/>
            <person name="Metzger M.J."/>
        </authorList>
    </citation>
    <scope>NUCLEOTIDE SEQUENCE</scope>
    <source>
        <strain evidence="2">MELC-2E11</strain>
        <tissue evidence="2">Siphon/mantle</tissue>
    </source>
</reference>
<protein>
    <submittedName>
        <fullName evidence="2">Uncharacterized protein</fullName>
    </submittedName>
</protein>
<organism evidence="2 3">
    <name type="scientific">Mya arenaria</name>
    <name type="common">Soft-shell clam</name>
    <dbReference type="NCBI Taxonomy" id="6604"/>
    <lineage>
        <taxon>Eukaryota</taxon>
        <taxon>Metazoa</taxon>
        <taxon>Spiralia</taxon>
        <taxon>Lophotrochozoa</taxon>
        <taxon>Mollusca</taxon>
        <taxon>Bivalvia</taxon>
        <taxon>Autobranchia</taxon>
        <taxon>Heteroconchia</taxon>
        <taxon>Euheterodonta</taxon>
        <taxon>Imparidentia</taxon>
        <taxon>Neoheterodontei</taxon>
        <taxon>Myida</taxon>
        <taxon>Myoidea</taxon>
        <taxon>Myidae</taxon>
        <taxon>Mya</taxon>
    </lineage>
</organism>